<dbReference type="AlphaFoldDB" id="A0A8S4SDS2"/>
<dbReference type="PANTHER" id="PTHR12459:SF15">
    <property type="entry name" value="TRANSMEMBRANE PROTEIN 135"/>
    <property type="match status" value="1"/>
</dbReference>
<keyword evidence="1" id="KW-0812">Transmembrane</keyword>
<evidence type="ECO:0000313" key="2">
    <source>
        <dbReference type="EMBL" id="CAH2261945.1"/>
    </source>
</evidence>
<dbReference type="PANTHER" id="PTHR12459">
    <property type="entry name" value="TRANSMEMBRANE PROTEIN 135-RELATED"/>
    <property type="match status" value="1"/>
</dbReference>
<comment type="caution">
    <text evidence="2">The sequence shown here is derived from an EMBL/GenBank/DDBJ whole genome shotgun (WGS) entry which is preliminary data.</text>
</comment>
<dbReference type="OrthoDB" id="291792at2759"/>
<proteinExistence type="predicted"/>
<dbReference type="Proteomes" id="UP000838756">
    <property type="component" value="Unassembled WGS sequence"/>
</dbReference>
<name>A0A8S4SDS2_9NEOP</name>
<feature type="transmembrane region" description="Helical" evidence="1">
    <location>
        <begin position="64"/>
        <end position="83"/>
    </location>
</feature>
<dbReference type="PROSITE" id="PS51257">
    <property type="entry name" value="PROKAR_LIPOPROTEIN"/>
    <property type="match status" value="1"/>
</dbReference>
<gene>
    <name evidence="2" type="primary">jg6999</name>
    <name evidence="2" type="ORF">PAEG_LOCUS24052</name>
</gene>
<evidence type="ECO:0000256" key="1">
    <source>
        <dbReference type="SAM" id="Phobius"/>
    </source>
</evidence>
<feature type="transmembrane region" description="Helical" evidence="1">
    <location>
        <begin position="21"/>
        <end position="44"/>
    </location>
</feature>
<keyword evidence="1" id="KW-0472">Membrane</keyword>
<dbReference type="InterPro" id="IPR026749">
    <property type="entry name" value="Tmem135"/>
</dbReference>
<keyword evidence="1" id="KW-1133">Transmembrane helix</keyword>
<organism evidence="2 3">
    <name type="scientific">Pararge aegeria aegeria</name>
    <dbReference type="NCBI Taxonomy" id="348720"/>
    <lineage>
        <taxon>Eukaryota</taxon>
        <taxon>Metazoa</taxon>
        <taxon>Ecdysozoa</taxon>
        <taxon>Arthropoda</taxon>
        <taxon>Hexapoda</taxon>
        <taxon>Insecta</taxon>
        <taxon>Pterygota</taxon>
        <taxon>Neoptera</taxon>
        <taxon>Endopterygota</taxon>
        <taxon>Lepidoptera</taxon>
        <taxon>Glossata</taxon>
        <taxon>Ditrysia</taxon>
        <taxon>Papilionoidea</taxon>
        <taxon>Nymphalidae</taxon>
        <taxon>Satyrinae</taxon>
        <taxon>Satyrini</taxon>
        <taxon>Parargina</taxon>
        <taxon>Pararge</taxon>
    </lineage>
</organism>
<dbReference type="EMBL" id="CAKXAJ010026208">
    <property type="protein sequence ID" value="CAH2261945.1"/>
    <property type="molecule type" value="Genomic_DNA"/>
</dbReference>
<accession>A0A8S4SDS2</accession>
<keyword evidence="3" id="KW-1185">Reference proteome</keyword>
<protein>
    <submittedName>
        <fullName evidence="2">Jg6999 protein</fullName>
    </submittedName>
</protein>
<sequence length="199" mass="22231">MIPEGGRGVCQLYSDRHHTAIAEVAGAAQLFGVGCLMTILRTIIPRILTPTKALKSLKPSHLKLGLFFGGYIGIYRLVVCFLCRKNGRDSALYALPAGFLAGVAFRASPSTPIALAPVTSTLQILFSWLYQRGTIPENWPLVELLYCICQGLLFHARVMHEDVCPRYIVNLMRTVTSKKADEIQHSFIQKILRYKDFHP</sequence>
<reference evidence="2" key="1">
    <citation type="submission" date="2022-03" db="EMBL/GenBank/DDBJ databases">
        <authorList>
            <person name="Lindestad O."/>
        </authorList>
    </citation>
    <scope>NUCLEOTIDE SEQUENCE</scope>
</reference>
<evidence type="ECO:0000313" key="3">
    <source>
        <dbReference type="Proteomes" id="UP000838756"/>
    </source>
</evidence>